<gene>
    <name evidence="2" type="ORF">Aud_001165</name>
</gene>
<dbReference type="Pfam" id="PF08297">
    <property type="entry name" value="U3_snoRNA_assoc"/>
    <property type="match status" value="1"/>
</dbReference>
<dbReference type="GO" id="GO:0006364">
    <property type="term" value="P:rRNA processing"/>
    <property type="evidence" value="ECO:0007669"/>
    <property type="project" value="InterPro"/>
</dbReference>
<dbReference type="Proteomes" id="UP000036893">
    <property type="component" value="Unassembled WGS sequence"/>
</dbReference>
<proteinExistence type="predicted"/>
<sequence length="364" mass="40298">MFSHIVTAAKGLFVRQEVDEAELDSSNTTSTTFTSPIGREARMVTATRRRNFETSSTVSGDSKGIATTANGKRKPESTSAAKPESQHNKRRKRSSLEAAEEPEKELSTETSSAMIESASKREEAKAPASKTKHFRFDSEEPELPVELETEVPEPQQKGQDNEDSSDDDEAPEAIDNSAQMSKIRLEAKKQERARHIEEQLRKEKRKQLDELRKQQAKQKEVTKLAAGSADDQLSESTETLRGSTTQDARRSALPALLPDEILNAAPVARPPTPPLEELNVSHKKPNKLKFLDATEKRPKDVKLGDVTIRVLDENPIKKAKTTLPPKASKTGRNAKQNWLNRARSTATVNGLRRTAGGSSGFVRR</sequence>
<dbReference type="RefSeq" id="XP_043142600.1">
    <property type="nucleotide sequence ID" value="XM_043286665.1"/>
</dbReference>
<feature type="compositionally biased region" description="Polar residues" evidence="1">
    <location>
        <begin position="330"/>
        <end position="348"/>
    </location>
</feature>
<evidence type="ECO:0008006" key="4">
    <source>
        <dbReference type="Google" id="ProtNLM"/>
    </source>
</evidence>
<dbReference type="AlphaFoldDB" id="A0A8E0UYA9"/>
<reference evidence="2" key="2">
    <citation type="submission" date="2021-01" db="EMBL/GenBank/DDBJ databases">
        <title>Pan-genome distribution and transcriptional activeness of fungal secondary metabolism genes in Aspergillus section Fumigati.</title>
        <authorList>
            <person name="Takahashi H."/>
            <person name="Umemura M."/>
            <person name="Ninomiya A."/>
            <person name="Kusuya Y."/>
            <person name="Urayama S."/>
            <person name="Shimizu M."/>
            <person name="Watanabe A."/>
            <person name="Kamei K."/>
            <person name="Yaguchi T."/>
            <person name="Hagiwara D."/>
        </authorList>
    </citation>
    <scope>NUCLEOTIDE SEQUENCE</scope>
    <source>
        <strain evidence="2">IFM 46973</strain>
    </source>
</reference>
<feature type="compositionally biased region" description="Low complexity" evidence="1">
    <location>
        <begin position="25"/>
        <end position="35"/>
    </location>
</feature>
<accession>A0A8E0UYA9</accession>
<evidence type="ECO:0000313" key="3">
    <source>
        <dbReference type="Proteomes" id="UP000036893"/>
    </source>
</evidence>
<name>A0A8E0UYA9_9EURO</name>
<feature type="compositionally biased region" description="Basic and acidic residues" evidence="1">
    <location>
        <begin position="183"/>
        <end position="222"/>
    </location>
</feature>
<dbReference type="GO" id="GO:0030515">
    <property type="term" value="F:snoRNA binding"/>
    <property type="evidence" value="ECO:0007669"/>
    <property type="project" value="InterPro"/>
</dbReference>
<reference evidence="2" key="1">
    <citation type="journal article" date="2015" name="Genome Announc.">
        <title>Draft Genome Sequence of the Pathogenic Filamentous Fungus Aspergillus udagawae Strain IFM 46973T.</title>
        <authorList>
            <person name="Kusuya Y."/>
            <person name="Takahashi-Nakaguchi A."/>
            <person name="Takahashi H."/>
            <person name="Yaguchi T."/>
        </authorList>
    </citation>
    <scope>NUCLEOTIDE SEQUENCE</scope>
    <source>
        <strain evidence="2">IFM 46973</strain>
    </source>
</reference>
<evidence type="ECO:0000256" key="1">
    <source>
        <dbReference type="SAM" id="MobiDB-lite"/>
    </source>
</evidence>
<evidence type="ECO:0000313" key="2">
    <source>
        <dbReference type="EMBL" id="GIC85334.1"/>
    </source>
</evidence>
<dbReference type="GeneID" id="66988641"/>
<comment type="caution">
    <text evidence="2">The sequence shown here is derived from an EMBL/GenBank/DDBJ whole genome shotgun (WGS) entry which is preliminary data.</text>
</comment>
<protein>
    <recommendedName>
        <fullName evidence="4">Immediate-early protein</fullName>
    </recommendedName>
</protein>
<organism evidence="2 3">
    <name type="scientific">Aspergillus udagawae</name>
    <dbReference type="NCBI Taxonomy" id="91492"/>
    <lineage>
        <taxon>Eukaryota</taxon>
        <taxon>Fungi</taxon>
        <taxon>Dikarya</taxon>
        <taxon>Ascomycota</taxon>
        <taxon>Pezizomycotina</taxon>
        <taxon>Eurotiomycetes</taxon>
        <taxon>Eurotiomycetidae</taxon>
        <taxon>Eurotiales</taxon>
        <taxon>Aspergillaceae</taxon>
        <taxon>Aspergillus</taxon>
        <taxon>Aspergillus subgen. Fumigati</taxon>
    </lineage>
</organism>
<dbReference type="InterPro" id="IPR013268">
    <property type="entry name" value="UTP16"/>
</dbReference>
<feature type="compositionally biased region" description="Acidic residues" evidence="1">
    <location>
        <begin position="139"/>
        <end position="151"/>
    </location>
</feature>
<feature type="compositionally biased region" description="Polar residues" evidence="1">
    <location>
        <begin position="234"/>
        <end position="246"/>
    </location>
</feature>
<feature type="region of interest" description="Disordered" evidence="1">
    <location>
        <begin position="317"/>
        <end position="364"/>
    </location>
</feature>
<dbReference type="EMBL" id="BBXM02000001">
    <property type="protein sequence ID" value="GIC85334.1"/>
    <property type="molecule type" value="Genomic_DNA"/>
</dbReference>
<feature type="compositionally biased region" description="Polar residues" evidence="1">
    <location>
        <begin position="53"/>
        <end position="70"/>
    </location>
</feature>
<feature type="compositionally biased region" description="Acidic residues" evidence="1">
    <location>
        <begin position="161"/>
        <end position="172"/>
    </location>
</feature>
<feature type="region of interest" description="Disordered" evidence="1">
    <location>
        <begin position="20"/>
        <end position="252"/>
    </location>
</feature>